<dbReference type="HOGENOM" id="CLU_1577055_0_0_6"/>
<evidence type="ECO:0000313" key="1">
    <source>
        <dbReference type="EMBL" id="EAS42975.1"/>
    </source>
</evidence>
<gene>
    <name evidence="1" type="ORF">P3TCK_14208</name>
</gene>
<reference evidence="1 2" key="1">
    <citation type="submission" date="2006-03" db="EMBL/GenBank/DDBJ databases">
        <authorList>
            <person name="Bartlett D.H."/>
            <person name="Valle G."/>
            <person name="Lauro F.M."/>
            <person name="Vezzi A."/>
            <person name="Simonato F."/>
            <person name="Eloe E."/>
            <person name="Vitulo N."/>
            <person name="Stratton T.K."/>
            <person name="D'angelo M."/>
            <person name="Ferriera S."/>
            <person name="Johnson J."/>
            <person name="Kravitz S."/>
            <person name="Beeson K."/>
            <person name="Sutton G."/>
            <person name="Rogers Y."/>
            <person name="Friedman R."/>
            <person name="Frazier M."/>
            <person name="Venter J.C."/>
        </authorList>
    </citation>
    <scope>NUCLEOTIDE SEQUENCE [LARGE SCALE GENOMIC DNA]</scope>
    <source>
        <strain evidence="1 2">3TCK</strain>
    </source>
</reference>
<name>Q1Z314_9GAMM</name>
<dbReference type="Proteomes" id="UP000003789">
    <property type="component" value="Unassembled WGS sequence"/>
</dbReference>
<proteinExistence type="predicted"/>
<protein>
    <recommendedName>
        <fullName evidence="3">Outer membrane protein beta-barrel domain-containing protein</fullName>
    </recommendedName>
</protein>
<dbReference type="EMBL" id="AAPH01000015">
    <property type="protein sequence ID" value="EAS42975.1"/>
    <property type="molecule type" value="Genomic_DNA"/>
</dbReference>
<evidence type="ECO:0000313" key="2">
    <source>
        <dbReference type="Proteomes" id="UP000003789"/>
    </source>
</evidence>
<dbReference type="AlphaFoldDB" id="Q1Z314"/>
<accession>Q1Z314</accession>
<sequence>MPTVSPVLSATYEDAPFISAGVTFIDDLEVATIELGAEVAPNINWSIGYSSSVGESVTEDEVTLNETRKLSWGIHTALGYEMKLAPYLTVTPRIGLNYNQVDVEYFDHEVGEIIESVNHDQLAPTLGLKIDIGSLGIISDFYKVDSEQANKVAPDSEHIATRIMATYNF</sequence>
<evidence type="ECO:0008006" key="3">
    <source>
        <dbReference type="Google" id="ProtNLM"/>
    </source>
</evidence>
<organism evidence="1 2">
    <name type="scientific">Photobacterium profundum 3TCK</name>
    <dbReference type="NCBI Taxonomy" id="314280"/>
    <lineage>
        <taxon>Bacteria</taxon>
        <taxon>Pseudomonadati</taxon>
        <taxon>Pseudomonadota</taxon>
        <taxon>Gammaproteobacteria</taxon>
        <taxon>Vibrionales</taxon>
        <taxon>Vibrionaceae</taxon>
        <taxon>Photobacterium</taxon>
    </lineage>
</organism>
<comment type="caution">
    <text evidence="1">The sequence shown here is derived from an EMBL/GenBank/DDBJ whole genome shotgun (WGS) entry which is preliminary data.</text>
</comment>